<dbReference type="RefSeq" id="WP_200773931.1">
    <property type="nucleotide sequence ID" value="NZ_FRAE01000021.1"/>
</dbReference>
<protein>
    <submittedName>
        <fullName evidence="2">Uncharacterized protein</fullName>
    </submittedName>
</protein>
<reference evidence="3" key="1">
    <citation type="submission" date="2016-11" db="EMBL/GenBank/DDBJ databases">
        <authorList>
            <person name="Varghese N."/>
            <person name="Submissions S."/>
        </authorList>
    </citation>
    <scope>NUCLEOTIDE SEQUENCE [LARGE SCALE GENOMIC DNA]</scope>
    <source>
        <strain evidence="3">DSM 15518</strain>
    </source>
</reference>
<name>A0A1M6N9L1_9FIRM</name>
<accession>A0A1M6N9L1</accession>
<feature type="transmembrane region" description="Helical" evidence="1">
    <location>
        <begin position="7"/>
        <end position="29"/>
    </location>
</feature>
<sequence>MNIDVETIFQILNTVILICILYFLFTFVFKIPKKIYSYLNDLDQRESYRKYKRP</sequence>
<evidence type="ECO:0000256" key="1">
    <source>
        <dbReference type="SAM" id="Phobius"/>
    </source>
</evidence>
<dbReference type="Proteomes" id="UP000242497">
    <property type="component" value="Unassembled WGS sequence"/>
</dbReference>
<dbReference type="EMBL" id="FRAE01000021">
    <property type="protein sequence ID" value="SHJ92363.1"/>
    <property type="molecule type" value="Genomic_DNA"/>
</dbReference>
<dbReference type="STRING" id="1123349.SAMN02744037_01196"/>
<keyword evidence="1" id="KW-1133">Transmembrane helix</keyword>
<dbReference type="AlphaFoldDB" id="A0A1M6N9L1"/>
<keyword evidence="1" id="KW-0472">Membrane</keyword>
<evidence type="ECO:0000313" key="3">
    <source>
        <dbReference type="Proteomes" id="UP000242497"/>
    </source>
</evidence>
<keyword evidence="1" id="KW-0812">Transmembrane</keyword>
<organism evidence="2 3">
    <name type="scientific">Tepidibacter formicigenes DSM 15518</name>
    <dbReference type="NCBI Taxonomy" id="1123349"/>
    <lineage>
        <taxon>Bacteria</taxon>
        <taxon>Bacillati</taxon>
        <taxon>Bacillota</taxon>
        <taxon>Clostridia</taxon>
        <taxon>Peptostreptococcales</taxon>
        <taxon>Peptostreptococcaceae</taxon>
        <taxon>Tepidibacter</taxon>
    </lineage>
</organism>
<keyword evidence="3" id="KW-1185">Reference proteome</keyword>
<gene>
    <name evidence="2" type="ORF">SAMN02744037_01196</name>
</gene>
<proteinExistence type="predicted"/>
<evidence type="ECO:0000313" key="2">
    <source>
        <dbReference type="EMBL" id="SHJ92363.1"/>
    </source>
</evidence>